<dbReference type="PROSITE" id="PS50011">
    <property type="entry name" value="PROTEIN_KINASE_DOM"/>
    <property type="match status" value="1"/>
</dbReference>
<evidence type="ECO:0000256" key="5">
    <source>
        <dbReference type="SAM" id="MobiDB-lite"/>
    </source>
</evidence>
<evidence type="ECO:0000256" key="4">
    <source>
        <dbReference type="PROSITE-ProRule" id="PRU10141"/>
    </source>
</evidence>
<feature type="region of interest" description="Disordered" evidence="5">
    <location>
        <begin position="340"/>
        <end position="607"/>
    </location>
</feature>
<keyword evidence="7" id="KW-0418">Kinase</keyword>
<evidence type="ECO:0000313" key="7">
    <source>
        <dbReference type="EMBL" id="KAF0307001.1"/>
    </source>
</evidence>
<dbReference type="SMART" id="SM00220">
    <property type="entry name" value="S_TKc"/>
    <property type="match status" value="1"/>
</dbReference>
<keyword evidence="8" id="KW-1185">Reference proteome</keyword>
<dbReference type="PROSITE" id="PS00108">
    <property type="entry name" value="PROTEIN_KINASE_ST"/>
    <property type="match status" value="1"/>
</dbReference>
<feature type="compositionally biased region" description="Basic and acidic residues" evidence="5">
    <location>
        <begin position="484"/>
        <end position="496"/>
    </location>
</feature>
<dbReference type="PROSITE" id="PS00107">
    <property type="entry name" value="PROTEIN_KINASE_ATP"/>
    <property type="match status" value="1"/>
</dbReference>
<gene>
    <name evidence="7" type="primary">Vrk1</name>
    <name evidence="7" type="ORF">FJT64_021609</name>
</gene>
<reference evidence="7 8" key="1">
    <citation type="submission" date="2019-07" db="EMBL/GenBank/DDBJ databases">
        <title>Draft genome assembly of a fouling barnacle, Amphibalanus amphitrite (Darwin, 1854): The first reference genome for Thecostraca.</title>
        <authorList>
            <person name="Kim W."/>
        </authorList>
    </citation>
    <scope>NUCLEOTIDE SEQUENCE [LARGE SCALE GENOMIC DNA]</scope>
    <source>
        <strain evidence="7">SNU_AA5</strain>
        <tissue evidence="7">Soma without cirri and trophi</tissue>
    </source>
</reference>
<feature type="compositionally biased region" description="Low complexity" evidence="5">
    <location>
        <begin position="500"/>
        <end position="518"/>
    </location>
</feature>
<dbReference type="EC" id="2.7.11.1" evidence="1"/>
<sequence length="607" mass="64584">MAPRKARAPKAAALPPSLPAGLVVTDLTRRTWRIDAPIGSGGFGLIYGATAESAPPAAGAQYVIKVESHGSGPLFSEMHCYMRVARAETIAAWKKAHGLKKFGMPQFVASGSFDHGGQKFRFMVIERYGTDLQKLLEQNNHRFPMATILHIGIQVLDVLEFLHSQEYIHGDIKGQNLLLGLDKDTKDLVHLVDFGLACRYAFDGVHKEYKPDVRKAHNGTIEFTSRDAHIGAQSRRGDLEILGYNLLQWASGTLPWMDRLQNAERVADEKNRLMANVPALVKACFKNGMPKGADTLQRFLAAVAALKFDEQPNYSALRGVLHAGLKSLGNPPARLVFVADSDMSSPRSSGRAARDRSPLHTDQEPASSRRRPAAAAKRGRGRGRGRAAVSSHSSSEGEEEEEEEPPPQPLVNGRGGGKGAKGGARGKKRASEESPEENGSAPGRSNGVGKKARMNGKADSAKSSANSSSTGSIYDNINPAMQEVLDKRAKAAEKAKAKSKPSVAKSKLKSSAATSAASRVPKGRAAAVAADSPSGRAAGRRVASPGRGRAGRPAVPDTNGDSEDSFHTPSGAPAPRRSGRLSGSGALSPLAQPRRAIRGADLSPELW</sequence>
<evidence type="ECO:0000259" key="6">
    <source>
        <dbReference type="PROSITE" id="PS50011"/>
    </source>
</evidence>
<feature type="compositionally biased region" description="Acidic residues" evidence="5">
    <location>
        <begin position="396"/>
        <end position="405"/>
    </location>
</feature>
<accession>A0A6A4WY07</accession>
<dbReference type="GO" id="GO:0004674">
    <property type="term" value="F:protein serine/threonine kinase activity"/>
    <property type="evidence" value="ECO:0007669"/>
    <property type="project" value="UniProtKB-EC"/>
</dbReference>
<feature type="domain" description="Protein kinase" evidence="6">
    <location>
        <begin position="32"/>
        <end position="325"/>
    </location>
</feature>
<dbReference type="PANTHER" id="PTHR11909">
    <property type="entry name" value="CASEIN KINASE-RELATED"/>
    <property type="match status" value="1"/>
</dbReference>
<feature type="compositionally biased region" description="Basic and acidic residues" evidence="5">
    <location>
        <begin position="352"/>
        <end position="363"/>
    </location>
</feature>
<dbReference type="InterPro" id="IPR011009">
    <property type="entry name" value="Kinase-like_dom_sf"/>
</dbReference>
<keyword evidence="2 4" id="KW-0547">Nucleotide-binding</keyword>
<keyword evidence="7" id="KW-0808">Transferase</keyword>
<feature type="compositionally biased region" description="Basic residues" evidence="5">
    <location>
        <begin position="368"/>
        <end position="385"/>
    </location>
</feature>
<keyword evidence="3 4" id="KW-0067">ATP-binding</keyword>
<dbReference type="OrthoDB" id="2687620at2759"/>
<evidence type="ECO:0000256" key="1">
    <source>
        <dbReference type="ARBA" id="ARBA00012513"/>
    </source>
</evidence>
<feature type="compositionally biased region" description="Low complexity" evidence="5">
    <location>
        <begin position="455"/>
        <end position="472"/>
    </location>
</feature>
<dbReference type="EMBL" id="VIIS01000618">
    <property type="protein sequence ID" value="KAF0307001.1"/>
    <property type="molecule type" value="Genomic_DNA"/>
</dbReference>
<dbReference type="InterPro" id="IPR000719">
    <property type="entry name" value="Prot_kinase_dom"/>
</dbReference>
<dbReference type="Gene3D" id="1.10.510.10">
    <property type="entry name" value="Transferase(Phosphotransferase) domain 1"/>
    <property type="match status" value="1"/>
</dbReference>
<proteinExistence type="predicted"/>
<name>A0A6A4WY07_AMPAM</name>
<dbReference type="GO" id="GO:0005524">
    <property type="term" value="F:ATP binding"/>
    <property type="evidence" value="ECO:0007669"/>
    <property type="project" value="UniProtKB-UniRule"/>
</dbReference>
<evidence type="ECO:0000313" key="8">
    <source>
        <dbReference type="Proteomes" id="UP000440578"/>
    </source>
</evidence>
<feature type="binding site" evidence="4">
    <location>
        <position position="65"/>
    </location>
    <ligand>
        <name>ATP</name>
        <dbReference type="ChEBI" id="CHEBI:30616"/>
    </ligand>
</feature>
<dbReference type="InterPro" id="IPR017441">
    <property type="entry name" value="Protein_kinase_ATP_BS"/>
</dbReference>
<protein>
    <recommendedName>
        <fullName evidence="1">non-specific serine/threonine protein kinase</fullName>
        <ecNumber evidence="1">2.7.11.1</ecNumber>
    </recommendedName>
</protein>
<evidence type="ECO:0000256" key="3">
    <source>
        <dbReference type="ARBA" id="ARBA00022840"/>
    </source>
</evidence>
<dbReference type="SUPFAM" id="SSF56112">
    <property type="entry name" value="Protein kinase-like (PK-like)"/>
    <property type="match status" value="1"/>
</dbReference>
<feature type="compositionally biased region" description="Gly residues" evidence="5">
    <location>
        <begin position="413"/>
        <end position="423"/>
    </location>
</feature>
<dbReference type="AlphaFoldDB" id="A0A6A4WY07"/>
<dbReference type="Pfam" id="PF00069">
    <property type="entry name" value="Pkinase"/>
    <property type="match status" value="1"/>
</dbReference>
<feature type="compositionally biased region" description="Low complexity" evidence="5">
    <location>
        <begin position="573"/>
        <end position="591"/>
    </location>
</feature>
<evidence type="ECO:0000256" key="2">
    <source>
        <dbReference type="ARBA" id="ARBA00022741"/>
    </source>
</evidence>
<dbReference type="InterPro" id="IPR050235">
    <property type="entry name" value="CK1_Ser-Thr_kinase"/>
</dbReference>
<dbReference type="InterPro" id="IPR008271">
    <property type="entry name" value="Ser/Thr_kinase_AS"/>
</dbReference>
<dbReference type="Proteomes" id="UP000440578">
    <property type="component" value="Unassembled WGS sequence"/>
</dbReference>
<comment type="caution">
    <text evidence="7">The sequence shown here is derived from an EMBL/GenBank/DDBJ whole genome shotgun (WGS) entry which is preliminary data.</text>
</comment>
<organism evidence="7 8">
    <name type="scientific">Amphibalanus amphitrite</name>
    <name type="common">Striped barnacle</name>
    <name type="synonym">Balanus amphitrite</name>
    <dbReference type="NCBI Taxonomy" id="1232801"/>
    <lineage>
        <taxon>Eukaryota</taxon>
        <taxon>Metazoa</taxon>
        <taxon>Ecdysozoa</taxon>
        <taxon>Arthropoda</taxon>
        <taxon>Crustacea</taxon>
        <taxon>Multicrustacea</taxon>
        <taxon>Cirripedia</taxon>
        <taxon>Thoracica</taxon>
        <taxon>Thoracicalcarea</taxon>
        <taxon>Balanomorpha</taxon>
        <taxon>Balanoidea</taxon>
        <taxon>Balanidae</taxon>
        <taxon>Amphibalaninae</taxon>
        <taxon>Amphibalanus</taxon>
    </lineage>
</organism>